<evidence type="ECO:0000256" key="6">
    <source>
        <dbReference type="ARBA" id="ARBA00022723"/>
    </source>
</evidence>
<keyword evidence="10" id="KW-0862">Zinc</keyword>
<dbReference type="GO" id="GO:0004697">
    <property type="term" value="F:diacylglycerol-dependent serine/threonine kinase activity"/>
    <property type="evidence" value="ECO:0007669"/>
    <property type="project" value="UniProtKB-EC"/>
</dbReference>
<dbReference type="Pfam" id="PF00069">
    <property type="entry name" value="Pkinase"/>
    <property type="match status" value="1"/>
</dbReference>
<dbReference type="CDD" id="cd20822">
    <property type="entry name" value="C1_ScPKC1-like_rpt1"/>
    <property type="match status" value="1"/>
</dbReference>
<dbReference type="PANTHER" id="PTHR24351">
    <property type="entry name" value="RIBOSOMAL PROTEIN S6 KINASE"/>
    <property type="match status" value="1"/>
</dbReference>
<reference evidence="23 24" key="1">
    <citation type="submission" date="2016-07" db="EMBL/GenBank/DDBJ databases">
        <title>Pervasive Adenine N6-methylation of Active Genes in Fungi.</title>
        <authorList>
            <consortium name="DOE Joint Genome Institute"/>
            <person name="Mondo S.J."/>
            <person name="Dannebaum R.O."/>
            <person name="Kuo R.C."/>
            <person name="Labutti K."/>
            <person name="Haridas S."/>
            <person name="Kuo A."/>
            <person name="Salamov A."/>
            <person name="Ahrendt S.R."/>
            <person name="Lipzen A."/>
            <person name="Sullivan W."/>
            <person name="Andreopoulos W.B."/>
            <person name="Clum A."/>
            <person name="Lindquist E."/>
            <person name="Daum C."/>
            <person name="Ramamoorthy G.K."/>
            <person name="Gryganskyi A."/>
            <person name="Culley D."/>
            <person name="Magnuson J.K."/>
            <person name="James T.Y."/>
            <person name="O'Malley M.A."/>
            <person name="Stajich J.E."/>
            <person name="Spatafora J.W."/>
            <person name="Visel A."/>
            <person name="Grigoriev I.V."/>
        </authorList>
    </citation>
    <scope>NUCLEOTIDE SEQUENCE [LARGE SCALE GENOMIC DNA]</scope>
    <source>
        <strain evidence="23 24">JEL800</strain>
    </source>
</reference>
<dbReference type="FunFam" id="3.30.200.20:FF:000103">
    <property type="entry name" value="Protein kinase C"/>
    <property type="match status" value="1"/>
</dbReference>
<evidence type="ECO:0000256" key="16">
    <source>
        <dbReference type="SAM" id="Coils"/>
    </source>
</evidence>
<gene>
    <name evidence="23" type="ORF">BCR33DRAFT_720446</name>
</gene>
<dbReference type="SUPFAM" id="SSF46585">
    <property type="entry name" value="HR1 repeat"/>
    <property type="match status" value="2"/>
</dbReference>
<evidence type="ECO:0000259" key="19">
    <source>
        <dbReference type="PROSITE" id="PS50011"/>
    </source>
</evidence>
<evidence type="ECO:0000256" key="9">
    <source>
        <dbReference type="ARBA" id="ARBA00022777"/>
    </source>
</evidence>
<dbReference type="PROSITE" id="PS51285">
    <property type="entry name" value="AGC_KINASE_CTER"/>
    <property type="match status" value="1"/>
</dbReference>
<evidence type="ECO:0000256" key="3">
    <source>
        <dbReference type="ARBA" id="ARBA00022527"/>
    </source>
</evidence>
<dbReference type="Pfam" id="PF00168">
    <property type="entry name" value="C2"/>
    <property type="match status" value="1"/>
</dbReference>
<evidence type="ECO:0000313" key="23">
    <source>
        <dbReference type="EMBL" id="ORY38766.1"/>
    </source>
</evidence>
<comment type="catalytic activity">
    <reaction evidence="12">
        <text>L-threonyl-[protein] + ATP = O-phospho-L-threonyl-[protein] + ADP + H(+)</text>
        <dbReference type="Rhea" id="RHEA:46608"/>
        <dbReference type="Rhea" id="RHEA-COMP:11060"/>
        <dbReference type="Rhea" id="RHEA-COMP:11605"/>
        <dbReference type="ChEBI" id="CHEBI:15378"/>
        <dbReference type="ChEBI" id="CHEBI:30013"/>
        <dbReference type="ChEBI" id="CHEBI:30616"/>
        <dbReference type="ChEBI" id="CHEBI:61977"/>
        <dbReference type="ChEBI" id="CHEBI:456216"/>
        <dbReference type="EC" id="2.7.11.13"/>
    </reaction>
</comment>
<feature type="compositionally biased region" description="Basic and acidic residues" evidence="17">
    <location>
        <begin position="603"/>
        <end position="618"/>
    </location>
</feature>
<feature type="domain" description="AGC-kinase C-terminal" evidence="21">
    <location>
        <begin position="923"/>
        <end position="993"/>
    </location>
</feature>
<evidence type="ECO:0000256" key="15">
    <source>
        <dbReference type="PROSITE-ProRule" id="PRU10141"/>
    </source>
</evidence>
<keyword evidence="14 16" id="KW-0175">Coiled coil</keyword>
<dbReference type="InterPro" id="IPR046349">
    <property type="entry name" value="C1-like_sf"/>
</dbReference>
<evidence type="ECO:0000256" key="5">
    <source>
        <dbReference type="ARBA" id="ARBA00022679"/>
    </source>
</evidence>
<dbReference type="Pfam" id="PF02185">
    <property type="entry name" value="HR1"/>
    <property type="match status" value="1"/>
</dbReference>
<dbReference type="InterPro" id="IPR000719">
    <property type="entry name" value="Prot_kinase_dom"/>
</dbReference>
<dbReference type="PROSITE" id="PS51860">
    <property type="entry name" value="REM_1"/>
    <property type="match status" value="1"/>
</dbReference>
<feature type="domain" description="REM-1" evidence="22">
    <location>
        <begin position="1"/>
        <end position="66"/>
    </location>
</feature>
<dbReference type="SMART" id="SM00742">
    <property type="entry name" value="Hr1"/>
    <property type="match status" value="2"/>
</dbReference>
<dbReference type="SMART" id="SM00109">
    <property type="entry name" value="C1"/>
    <property type="match status" value="2"/>
</dbReference>
<evidence type="ECO:0000256" key="17">
    <source>
        <dbReference type="SAM" id="MobiDB-lite"/>
    </source>
</evidence>
<keyword evidence="3" id="KW-0723">Serine/threonine-protein kinase</keyword>
<dbReference type="InterPro" id="IPR035892">
    <property type="entry name" value="C2_domain_sf"/>
</dbReference>
<accession>A0A1Y2BVJ1</accession>
<dbReference type="PROSITE" id="PS50011">
    <property type="entry name" value="PROTEIN_KINASE_DOM"/>
    <property type="match status" value="1"/>
</dbReference>
<evidence type="ECO:0000256" key="1">
    <source>
        <dbReference type="ARBA" id="ARBA00005490"/>
    </source>
</evidence>
<evidence type="ECO:0000256" key="10">
    <source>
        <dbReference type="ARBA" id="ARBA00022833"/>
    </source>
</evidence>
<dbReference type="InterPro" id="IPR017892">
    <property type="entry name" value="Pkinase_C"/>
</dbReference>
<dbReference type="PROSITE" id="PS00107">
    <property type="entry name" value="PROTEIN_KINASE_ATP"/>
    <property type="match status" value="1"/>
</dbReference>
<dbReference type="SUPFAM" id="SSF57889">
    <property type="entry name" value="Cysteine-rich domain"/>
    <property type="match status" value="2"/>
</dbReference>
<dbReference type="InterPro" id="IPR000961">
    <property type="entry name" value="AGC-kinase_C"/>
</dbReference>
<dbReference type="EC" id="2.7.11.13" evidence="2"/>
<dbReference type="SMART" id="SM00133">
    <property type="entry name" value="S_TK_X"/>
    <property type="match status" value="1"/>
</dbReference>
<keyword evidence="7 15" id="KW-0547">Nucleotide-binding</keyword>
<feature type="coiled-coil region" evidence="16">
    <location>
        <begin position="36"/>
        <end position="63"/>
    </location>
</feature>
<keyword evidence="9 23" id="KW-0418">Kinase</keyword>
<dbReference type="SMART" id="SM00220">
    <property type="entry name" value="S_TKc"/>
    <property type="match status" value="1"/>
</dbReference>
<evidence type="ECO:0000256" key="8">
    <source>
        <dbReference type="ARBA" id="ARBA00022771"/>
    </source>
</evidence>
<dbReference type="GO" id="GO:0106310">
    <property type="term" value="F:protein serine kinase activity"/>
    <property type="evidence" value="ECO:0007669"/>
    <property type="project" value="RHEA"/>
</dbReference>
<dbReference type="SUPFAM" id="SSF49562">
    <property type="entry name" value="C2 domain (Calcium/lipid-binding domain, CaLB)"/>
    <property type="match status" value="1"/>
</dbReference>
<dbReference type="PROSITE" id="PS50081">
    <property type="entry name" value="ZF_DAG_PE_2"/>
    <property type="match status" value="2"/>
</dbReference>
<feature type="coiled-coil region" evidence="16">
    <location>
        <begin position="558"/>
        <end position="599"/>
    </location>
</feature>
<keyword evidence="4" id="KW-0597">Phosphoprotein</keyword>
<proteinExistence type="inferred from homology"/>
<evidence type="ECO:0000256" key="4">
    <source>
        <dbReference type="ARBA" id="ARBA00022553"/>
    </source>
</evidence>
<dbReference type="SUPFAM" id="SSF56112">
    <property type="entry name" value="Protein kinase-like (PK-like)"/>
    <property type="match status" value="1"/>
</dbReference>
<dbReference type="Gene3D" id="2.60.40.150">
    <property type="entry name" value="C2 domain"/>
    <property type="match status" value="1"/>
</dbReference>
<dbReference type="CDD" id="cd05570">
    <property type="entry name" value="STKc_PKC"/>
    <property type="match status" value="1"/>
</dbReference>
<keyword evidence="8" id="KW-0863">Zinc-finger</keyword>
<keyword evidence="6" id="KW-0479">Metal-binding</keyword>
<dbReference type="GO" id="GO:0007165">
    <property type="term" value="P:signal transduction"/>
    <property type="evidence" value="ECO:0007669"/>
    <property type="project" value="InterPro"/>
</dbReference>
<dbReference type="SMART" id="SM00239">
    <property type="entry name" value="C2"/>
    <property type="match status" value="1"/>
</dbReference>
<dbReference type="Pfam" id="PF00433">
    <property type="entry name" value="Pkinase_C"/>
    <property type="match status" value="1"/>
</dbReference>
<dbReference type="CDD" id="cd20823">
    <property type="entry name" value="C1_ScPKC1-like_rpt2"/>
    <property type="match status" value="1"/>
</dbReference>
<organism evidence="23 24">
    <name type="scientific">Rhizoclosmatium globosum</name>
    <dbReference type="NCBI Taxonomy" id="329046"/>
    <lineage>
        <taxon>Eukaryota</taxon>
        <taxon>Fungi</taxon>
        <taxon>Fungi incertae sedis</taxon>
        <taxon>Chytridiomycota</taxon>
        <taxon>Chytridiomycota incertae sedis</taxon>
        <taxon>Chytridiomycetes</taxon>
        <taxon>Chytridiales</taxon>
        <taxon>Chytriomycetaceae</taxon>
        <taxon>Rhizoclosmatium</taxon>
    </lineage>
</organism>
<dbReference type="InterPro" id="IPR011009">
    <property type="entry name" value="Kinase-like_dom_sf"/>
</dbReference>
<dbReference type="GO" id="GO:0005524">
    <property type="term" value="F:ATP binding"/>
    <property type="evidence" value="ECO:0007669"/>
    <property type="project" value="UniProtKB-UniRule"/>
</dbReference>
<dbReference type="EMBL" id="MCGO01000042">
    <property type="protein sequence ID" value="ORY38766.1"/>
    <property type="molecule type" value="Genomic_DNA"/>
</dbReference>
<feature type="binding site" evidence="15">
    <location>
        <position position="692"/>
    </location>
    <ligand>
        <name>ATP</name>
        <dbReference type="ChEBI" id="CHEBI:30616"/>
    </ligand>
</feature>
<dbReference type="Gene3D" id="3.30.200.20">
    <property type="entry name" value="Phosphorylase Kinase, domain 1"/>
    <property type="match status" value="1"/>
</dbReference>
<keyword evidence="24" id="KW-1185">Reference proteome</keyword>
<dbReference type="InterPro" id="IPR011072">
    <property type="entry name" value="HR1_rho-bd"/>
</dbReference>
<dbReference type="InterPro" id="IPR008271">
    <property type="entry name" value="Ser/Thr_kinase_AS"/>
</dbReference>
<comment type="caution">
    <text evidence="23">The sequence shown here is derived from an EMBL/GenBank/DDBJ whole genome shotgun (WGS) entry which is preliminary data.</text>
</comment>
<evidence type="ECO:0000256" key="13">
    <source>
        <dbReference type="ARBA" id="ARBA00047470"/>
    </source>
</evidence>
<dbReference type="OrthoDB" id="63267at2759"/>
<dbReference type="FunFam" id="1.10.510.10:FF:000210">
    <property type="entry name" value="Non-specific serine/threonine protein kinase"/>
    <property type="match status" value="1"/>
</dbReference>
<dbReference type="PROSITE" id="PS50004">
    <property type="entry name" value="C2"/>
    <property type="match status" value="1"/>
</dbReference>
<evidence type="ECO:0000259" key="20">
    <source>
        <dbReference type="PROSITE" id="PS50081"/>
    </source>
</evidence>
<comment type="catalytic activity">
    <reaction evidence="13">
        <text>L-seryl-[protein] + ATP = O-phospho-L-seryl-[protein] + ADP + H(+)</text>
        <dbReference type="Rhea" id="RHEA:17989"/>
        <dbReference type="Rhea" id="RHEA-COMP:9863"/>
        <dbReference type="Rhea" id="RHEA-COMP:11604"/>
        <dbReference type="ChEBI" id="CHEBI:15378"/>
        <dbReference type="ChEBI" id="CHEBI:29999"/>
        <dbReference type="ChEBI" id="CHEBI:30616"/>
        <dbReference type="ChEBI" id="CHEBI:83421"/>
        <dbReference type="ChEBI" id="CHEBI:456216"/>
        <dbReference type="EC" id="2.7.11.13"/>
    </reaction>
</comment>
<feature type="domain" description="Protein kinase" evidence="19">
    <location>
        <begin position="663"/>
        <end position="922"/>
    </location>
</feature>
<feature type="domain" description="Phorbol-ester/DAG-type" evidence="20">
    <location>
        <begin position="435"/>
        <end position="483"/>
    </location>
</feature>
<sequence>MIQSKISSIQQKIDIEHKTQQGAKALLLNLTDEVLKEQCEHAIKESEKRLQYLETELHKLQVRKNLVTGDERSLLKSTIKSPKNTLGRRGRRLSDPVLQETGGAGDLLTTAEEGPSRREIEIADLRAKPTAAKDGSPIIPDASISAVPVPSENGKPVLSDFDYLKSETAITSQRVKYKLAEVESKLDIEHKVQAGTERMYQVMKLQPQTPGDLRYKQIEEKLLECQTKVQLLTKSRQRYKGLDLEDAAVIVTPDTTNDSPIQYKINKRPQSGKLHLKILAANALPNKKYSRSETYVVIKIDGVHKAQTKMSITGKWFEDFEVAVEKALEVEVCVYERGGGILGLVWFKIAELETMQRLTAMNSVFQRSNPSLESPSVGSGGDKTENEVGEHWLDLEPGGQIAIKLNFVAAAGKLQRRHKTIVRNAPVQKVFPKKGHKFAPTSFYQVMKCAVCCEFLVSSQGYQCQACKYTCHKKCQERVFSKCITLGEKENGDGGEDQLMHHRIPHRFEDTYNLGVNWCCHCGYMLPLSKKECKRCSECGISAHNQCSLLVPSLCGLTTELIDQMKRAIDQAEKLKKEKEIMKAEKAKAKEAADKEEKKAALAVEAKNDTSKNDRDKLTPGGLALPVDVNGSRRPSHVETVPATTKGGAAVRVAPRGIGLDDFNLLAVLGKGNFGKVMLAEEKLTKKHYAIKVLKKDFVIENDESESTRSEKRVFLAANLERFPFLVNLHSCFQTETRLYFVMEFVSGGDLMWHIQHERFSEKRARYYACEVLLALEYFHKNNITYRDLKLDNILLTLEGHIKIADYGLCKENMPYGATTATFCGTPEFMAPEILKEKPYTRAVDWWALGVLIYEMILGQSPFPGDGEDQIFDAILHDDVLFPGNMNKDAVDILKKLLTKDPTMRLGSTPRDSEDIKSHPYFKDVNWSDVLNLRIPPPFFPKITSPTDTSNFDEEFTKEAPVLTPINMILSATDQEEFRGFTHISDWAQQQRTKAREQMGISTGSAPSSAIPPK</sequence>
<evidence type="ECO:0000256" key="12">
    <source>
        <dbReference type="ARBA" id="ARBA00047272"/>
    </source>
</evidence>
<name>A0A1Y2BVJ1_9FUNG</name>
<feature type="region of interest" description="Disordered" evidence="17">
    <location>
        <begin position="990"/>
        <end position="1014"/>
    </location>
</feature>
<feature type="domain" description="Phorbol-ester/DAG-type" evidence="20">
    <location>
        <begin position="505"/>
        <end position="555"/>
    </location>
</feature>
<keyword evidence="5" id="KW-0808">Transferase</keyword>
<dbReference type="InterPro" id="IPR002219">
    <property type="entry name" value="PKC_DAG/PE"/>
</dbReference>
<evidence type="ECO:0000256" key="2">
    <source>
        <dbReference type="ARBA" id="ARBA00012429"/>
    </source>
</evidence>
<dbReference type="Proteomes" id="UP000193642">
    <property type="component" value="Unassembled WGS sequence"/>
</dbReference>
<evidence type="ECO:0000256" key="7">
    <source>
        <dbReference type="ARBA" id="ARBA00022741"/>
    </source>
</evidence>
<dbReference type="Gene3D" id="1.10.287.160">
    <property type="entry name" value="HR1 repeat"/>
    <property type="match status" value="1"/>
</dbReference>
<evidence type="ECO:0000256" key="14">
    <source>
        <dbReference type="PROSITE-ProRule" id="PRU01207"/>
    </source>
</evidence>
<comment type="similarity">
    <text evidence="1">Belongs to the protein kinase superfamily. AGC Ser/Thr protein kinase family. PKC subfamily.</text>
</comment>
<evidence type="ECO:0000259" key="21">
    <source>
        <dbReference type="PROSITE" id="PS51285"/>
    </source>
</evidence>
<dbReference type="GO" id="GO:0008270">
    <property type="term" value="F:zinc ion binding"/>
    <property type="evidence" value="ECO:0007669"/>
    <property type="project" value="UniProtKB-KW"/>
</dbReference>
<evidence type="ECO:0000256" key="11">
    <source>
        <dbReference type="ARBA" id="ARBA00022840"/>
    </source>
</evidence>
<dbReference type="InterPro" id="IPR036274">
    <property type="entry name" value="HR1_rpt_sf"/>
</dbReference>
<feature type="domain" description="C2" evidence="18">
    <location>
        <begin position="255"/>
        <end position="368"/>
    </location>
</feature>
<dbReference type="Gene3D" id="1.10.510.10">
    <property type="entry name" value="Transferase(Phosphotransferase) domain 1"/>
    <property type="match status" value="1"/>
</dbReference>
<dbReference type="Gene3D" id="3.30.60.20">
    <property type="match status" value="2"/>
</dbReference>
<keyword evidence="11 15" id="KW-0067">ATP-binding</keyword>
<dbReference type="AlphaFoldDB" id="A0A1Y2BVJ1"/>
<evidence type="ECO:0000259" key="22">
    <source>
        <dbReference type="PROSITE" id="PS51860"/>
    </source>
</evidence>
<feature type="region of interest" description="Disordered" evidence="17">
    <location>
        <begin position="78"/>
        <end position="115"/>
    </location>
</feature>
<evidence type="ECO:0000313" key="24">
    <source>
        <dbReference type="Proteomes" id="UP000193642"/>
    </source>
</evidence>
<dbReference type="STRING" id="329046.A0A1Y2BVJ1"/>
<dbReference type="InterPro" id="IPR017441">
    <property type="entry name" value="Protein_kinase_ATP_BS"/>
</dbReference>
<dbReference type="Pfam" id="PF00130">
    <property type="entry name" value="C1_1"/>
    <property type="match status" value="2"/>
</dbReference>
<dbReference type="PROSITE" id="PS00479">
    <property type="entry name" value="ZF_DAG_PE_1"/>
    <property type="match status" value="2"/>
</dbReference>
<dbReference type="PROSITE" id="PS00108">
    <property type="entry name" value="PROTEIN_KINASE_ST"/>
    <property type="match status" value="1"/>
</dbReference>
<evidence type="ECO:0000259" key="18">
    <source>
        <dbReference type="PROSITE" id="PS50004"/>
    </source>
</evidence>
<protein>
    <recommendedName>
        <fullName evidence="2">protein kinase C</fullName>
        <ecNumber evidence="2">2.7.11.13</ecNumber>
    </recommendedName>
</protein>
<dbReference type="InterPro" id="IPR000008">
    <property type="entry name" value="C2_dom"/>
</dbReference>
<feature type="region of interest" description="Disordered" evidence="17">
    <location>
        <begin position="603"/>
        <end position="640"/>
    </location>
</feature>